<evidence type="ECO:0000313" key="4">
    <source>
        <dbReference type="RefSeq" id="XP_034246485.1"/>
    </source>
</evidence>
<keyword evidence="2" id="KW-1185">Reference proteome</keyword>
<feature type="compositionally biased region" description="Polar residues" evidence="1">
    <location>
        <begin position="118"/>
        <end position="132"/>
    </location>
</feature>
<dbReference type="RefSeq" id="XP_034246485.1">
    <property type="nucleotide sequence ID" value="XM_034390594.1"/>
</dbReference>
<evidence type="ECO:0000256" key="1">
    <source>
        <dbReference type="SAM" id="MobiDB-lite"/>
    </source>
</evidence>
<sequence length="207" mass="23234">MVNPRRGQQGHQAADTTSWQNDKSSDLGPRRCTSTSGTPGTRYEQHWTGSGRPLVQASRKPLLAGHFRCELRDSQQGVEPSRSTRRRTIEVNKASNHRGQQGVEPSRSTRRRTIEVNKASNHRGQQGVGSSRSTRRRIIEVNKASDHRGQQGVGSSRSTKASDHRGQQGVEPSRSTRRPVNEISKTSEHRDHREHRDLLLPCILLCI</sequence>
<gene>
    <name evidence="3 4 5" type="primary">LOC117648215</name>
</gene>
<name>A0A6P8Z8A1_THRPL</name>
<feature type="region of interest" description="Disordered" evidence="1">
    <location>
        <begin position="1"/>
        <end position="194"/>
    </location>
</feature>
<dbReference type="Proteomes" id="UP000515158">
    <property type="component" value="Unplaced"/>
</dbReference>
<organism evidence="5">
    <name type="scientific">Thrips palmi</name>
    <name type="common">Melon thrips</name>
    <dbReference type="NCBI Taxonomy" id="161013"/>
    <lineage>
        <taxon>Eukaryota</taxon>
        <taxon>Metazoa</taxon>
        <taxon>Ecdysozoa</taxon>
        <taxon>Arthropoda</taxon>
        <taxon>Hexapoda</taxon>
        <taxon>Insecta</taxon>
        <taxon>Pterygota</taxon>
        <taxon>Neoptera</taxon>
        <taxon>Paraneoptera</taxon>
        <taxon>Thysanoptera</taxon>
        <taxon>Terebrantia</taxon>
        <taxon>Thripoidea</taxon>
        <taxon>Thripidae</taxon>
        <taxon>Thrips</taxon>
    </lineage>
</organism>
<evidence type="ECO:0000313" key="3">
    <source>
        <dbReference type="RefSeq" id="XP_034246484.1"/>
    </source>
</evidence>
<dbReference type="RefSeq" id="XP_034246486.1">
    <property type="nucleotide sequence ID" value="XM_034390595.1"/>
</dbReference>
<feature type="compositionally biased region" description="Basic and acidic residues" evidence="1">
    <location>
        <begin position="137"/>
        <end position="149"/>
    </location>
</feature>
<dbReference type="AlphaFoldDB" id="A0A6P8Z8A1"/>
<dbReference type="KEGG" id="tpal:117648215"/>
<accession>A0A6P8Z8A1</accession>
<feature type="compositionally biased region" description="Basic and acidic residues" evidence="1">
    <location>
        <begin position="185"/>
        <end position="194"/>
    </location>
</feature>
<proteinExistence type="predicted"/>
<reference evidence="3 4" key="1">
    <citation type="submission" date="2025-04" db="UniProtKB">
        <authorList>
            <consortium name="RefSeq"/>
        </authorList>
    </citation>
    <scope>IDENTIFICATION</scope>
    <source>
        <tissue evidence="3 4">Total insect</tissue>
    </source>
</reference>
<evidence type="ECO:0000313" key="5">
    <source>
        <dbReference type="RefSeq" id="XP_034246486.1"/>
    </source>
</evidence>
<evidence type="ECO:0000313" key="2">
    <source>
        <dbReference type="Proteomes" id="UP000515158"/>
    </source>
</evidence>
<protein>
    <submittedName>
        <fullName evidence="3 4">Uncharacterized protein LOC117648215</fullName>
    </submittedName>
</protein>
<feature type="compositionally biased region" description="Polar residues" evidence="1">
    <location>
        <begin position="9"/>
        <end position="22"/>
    </location>
</feature>
<dbReference type="RefSeq" id="XP_034246484.1">
    <property type="nucleotide sequence ID" value="XM_034390593.1"/>
</dbReference>
<dbReference type="GeneID" id="117648215"/>